<dbReference type="AlphaFoldDB" id="A0A6I8UF49"/>
<proteinExistence type="predicted"/>
<dbReference type="FunCoup" id="A0A6I8UF49">
    <property type="interactions" value="31"/>
</dbReference>
<dbReference type="InParanoid" id="A0A6I8UF49"/>
<organism evidence="1 2">
    <name type="scientific">Drosophila pseudoobscura pseudoobscura</name>
    <name type="common">Fruit fly</name>
    <dbReference type="NCBI Taxonomy" id="46245"/>
    <lineage>
        <taxon>Eukaryota</taxon>
        <taxon>Metazoa</taxon>
        <taxon>Ecdysozoa</taxon>
        <taxon>Arthropoda</taxon>
        <taxon>Hexapoda</taxon>
        <taxon>Insecta</taxon>
        <taxon>Pterygota</taxon>
        <taxon>Neoptera</taxon>
        <taxon>Endopterygota</taxon>
        <taxon>Diptera</taxon>
        <taxon>Brachycera</taxon>
        <taxon>Muscomorpha</taxon>
        <taxon>Ephydroidea</taxon>
        <taxon>Drosophilidae</taxon>
        <taxon>Drosophila</taxon>
        <taxon>Sophophora</taxon>
    </lineage>
</organism>
<gene>
    <name evidence="2" type="primary">dgt4</name>
</gene>
<sequence>MESSFLAADNGLDDIQYLIHLEAIKRFTEDSKNVQRNVEEHARNWLDAKCEYQSHYQRLVGIAKCTLLRNAADAQKRVSLDQAPPCIASDVKMLASKIDSDKEPTILDQQTIEQCRIKLETGHRARSQLRKQQQNCADNHEALKSVHASVELVENGLEAAILQALDNPVSELPPRESGKNVDSS</sequence>
<evidence type="ECO:0000313" key="2">
    <source>
        <dbReference type="RefSeq" id="XP_001354506.3"/>
    </source>
</evidence>
<reference evidence="2" key="1">
    <citation type="submission" date="2025-08" db="UniProtKB">
        <authorList>
            <consortium name="RefSeq"/>
        </authorList>
    </citation>
    <scope>IDENTIFICATION</scope>
    <source>
        <strain evidence="2">MV-25-SWS-2005</strain>
        <tissue evidence="2">Whole body</tissue>
    </source>
</reference>
<name>A0A6I8UF49_DROPS</name>
<keyword evidence="1" id="KW-1185">Reference proteome</keyword>
<protein>
    <submittedName>
        <fullName evidence="2">Augmin complex subunit dgt4</fullName>
    </submittedName>
</protein>
<dbReference type="RefSeq" id="XP_001354506.3">
    <property type="nucleotide sequence ID" value="XM_001354470.4"/>
</dbReference>
<dbReference type="KEGG" id="dpo:4814700"/>
<dbReference type="Proteomes" id="UP000001819">
    <property type="component" value="Chromosome X"/>
</dbReference>
<accession>A0A6I8UF49</accession>
<evidence type="ECO:0000313" key="1">
    <source>
        <dbReference type="Proteomes" id="UP000001819"/>
    </source>
</evidence>